<feature type="repeat" description="PPR" evidence="2">
    <location>
        <begin position="135"/>
        <end position="174"/>
    </location>
</feature>
<reference evidence="4 5" key="1">
    <citation type="submission" date="2024-10" db="EMBL/GenBank/DDBJ databases">
        <title>Updated reference genomes for cyclostephanoid diatoms.</title>
        <authorList>
            <person name="Roberts W.R."/>
            <person name="Alverson A.J."/>
        </authorList>
    </citation>
    <scope>NUCLEOTIDE SEQUENCE [LARGE SCALE GENOMIC DNA]</scope>
    <source>
        <strain evidence="4 5">AJA010-31</strain>
    </source>
</reference>
<dbReference type="PANTHER" id="PTHR47942:SF63">
    <property type="entry name" value="PENTATRICOPEPTIDE REPEAT-CONTAINING PROTEIN"/>
    <property type="match status" value="1"/>
</dbReference>
<sequence>MRLPPLSLLAFPISPPHHLHQRHCPTALFIQQPKKQLDEAIVAEVSANAIKLEHTQADDARKKKRSNRKRSPKYNQFTTRQKSISLGNDPIKSLNLNLDHLGKSTQNPASAIRAEEMLLRIEALHADGYYEKRPDVVSYNCVINAYAHGRGGDLDRLKNGERLLTRMKERGIEPNEITYNTLLRCLLKEIEEMNGNTALRKEKVQKAESILSTMEQLGISNTISYNTMISIMSKSQLEVAPQKAEYWLRHMMKQYNSSGNDERLEPDVCSFNSVIHAFASAIDSKRQHDKNNSLYASRAEELLNEMLSLYNSGSITNVQPDVVSYSTVINAHARAVSKENEWCAERALAILKMIEQNAAKNEKSVKPNKTTYSAVINSFARVGNAKAADDLLWKMKEISSKSEDGQLKPDAVCYTSVIDAYAKQGGEDAADRAEELLREMEDLYNNGDLNVKPNVKTYCAVINALGKSDKPRNAEKAEQMLDEMEHMSSTYGFRDLAPNTICYNSVITAYARSTSVSKAYRAELLLERMIEGSKNGNSRIRPNTITFNSVINAAAQSFYGDGIVKKEAYLIALNAFKTLHGLDYCKPTSITYTSFLKVLQNLIFDADARDYMAKKVFLLSAKMGLDDDSVRLQLTRSCSTPLLAQPLIDSVGIKNNGAK</sequence>
<protein>
    <recommendedName>
        <fullName evidence="6">Pentacotripeptide-repeat region of PRORP domain-containing protein</fullName>
    </recommendedName>
</protein>
<gene>
    <name evidence="4" type="ORF">ACHAWO_012320</name>
</gene>
<keyword evidence="5" id="KW-1185">Reference proteome</keyword>
<dbReference type="InterPro" id="IPR051222">
    <property type="entry name" value="PPR/CCM1_RNA-binding"/>
</dbReference>
<organism evidence="4 5">
    <name type="scientific">Cyclotella atomus</name>
    <dbReference type="NCBI Taxonomy" id="382360"/>
    <lineage>
        <taxon>Eukaryota</taxon>
        <taxon>Sar</taxon>
        <taxon>Stramenopiles</taxon>
        <taxon>Ochrophyta</taxon>
        <taxon>Bacillariophyta</taxon>
        <taxon>Coscinodiscophyceae</taxon>
        <taxon>Thalassiosirophycidae</taxon>
        <taxon>Stephanodiscales</taxon>
        <taxon>Stephanodiscaceae</taxon>
        <taxon>Cyclotella</taxon>
    </lineage>
</organism>
<dbReference type="AlphaFoldDB" id="A0ABD3QIT8"/>
<feature type="repeat" description="PPR" evidence="2">
    <location>
        <begin position="410"/>
        <end position="443"/>
    </location>
</feature>
<feature type="compositionally biased region" description="Polar residues" evidence="3">
    <location>
        <begin position="73"/>
        <end position="82"/>
    </location>
</feature>
<dbReference type="EMBL" id="JALLPJ020000168">
    <property type="protein sequence ID" value="KAL3800104.1"/>
    <property type="molecule type" value="Genomic_DNA"/>
</dbReference>
<evidence type="ECO:0000256" key="1">
    <source>
        <dbReference type="ARBA" id="ARBA00022737"/>
    </source>
</evidence>
<evidence type="ECO:0000256" key="2">
    <source>
        <dbReference type="PROSITE-ProRule" id="PRU00708"/>
    </source>
</evidence>
<accession>A0ABD3QIT8</accession>
<dbReference type="Gene3D" id="1.25.40.10">
    <property type="entry name" value="Tetratricopeptide repeat domain"/>
    <property type="match status" value="4"/>
</dbReference>
<dbReference type="InterPro" id="IPR002885">
    <property type="entry name" value="PPR_rpt"/>
</dbReference>
<dbReference type="InterPro" id="IPR011990">
    <property type="entry name" value="TPR-like_helical_dom_sf"/>
</dbReference>
<feature type="compositionally biased region" description="Basic residues" evidence="3">
    <location>
        <begin position="62"/>
        <end position="72"/>
    </location>
</feature>
<comment type="caution">
    <text evidence="4">The sequence shown here is derived from an EMBL/GenBank/DDBJ whole genome shotgun (WGS) entry which is preliminary data.</text>
</comment>
<name>A0ABD3QIT8_9STRA</name>
<evidence type="ECO:0000313" key="5">
    <source>
        <dbReference type="Proteomes" id="UP001530400"/>
    </source>
</evidence>
<evidence type="ECO:0008006" key="6">
    <source>
        <dbReference type="Google" id="ProtNLM"/>
    </source>
</evidence>
<dbReference type="PROSITE" id="PS51375">
    <property type="entry name" value="PPR"/>
    <property type="match status" value="3"/>
</dbReference>
<feature type="repeat" description="PPR" evidence="2">
    <location>
        <begin position="368"/>
        <end position="402"/>
    </location>
</feature>
<dbReference type="Proteomes" id="UP001530400">
    <property type="component" value="Unassembled WGS sequence"/>
</dbReference>
<proteinExistence type="predicted"/>
<keyword evidence="1" id="KW-0677">Repeat</keyword>
<evidence type="ECO:0000313" key="4">
    <source>
        <dbReference type="EMBL" id="KAL3800104.1"/>
    </source>
</evidence>
<dbReference type="Pfam" id="PF13812">
    <property type="entry name" value="PPR_3"/>
    <property type="match status" value="2"/>
</dbReference>
<evidence type="ECO:0000256" key="3">
    <source>
        <dbReference type="SAM" id="MobiDB-lite"/>
    </source>
</evidence>
<dbReference type="Pfam" id="PF01535">
    <property type="entry name" value="PPR"/>
    <property type="match status" value="1"/>
</dbReference>
<dbReference type="PANTHER" id="PTHR47942">
    <property type="entry name" value="TETRATRICOPEPTIDE REPEAT (TPR)-LIKE SUPERFAMILY PROTEIN-RELATED"/>
    <property type="match status" value="1"/>
</dbReference>
<feature type="region of interest" description="Disordered" evidence="3">
    <location>
        <begin position="56"/>
        <end position="82"/>
    </location>
</feature>
<dbReference type="Pfam" id="PF13041">
    <property type="entry name" value="PPR_2"/>
    <property type="match status" value="1"/>
</dbReference>